<name>A0A840KDW2_9FLAO</name>
<dbReference type="EMBL" id="JACHLE010000003">
    <property type="protein sequence ID" value="MBB4807356.1"/>
    <property type="molecule type" value="Genomic_DNA"/>
</dbReference>
<evidence type="ECO:0000313" key="1">
    <source>
        <dbReference type="EMBL" id="MBB4807356.1"/>
    </source>
</evidence>
<dbReference type="Pfam" id="PF22541">
    <property type="entry name" value="DUF7005"/>
    <property type="match status" value="1"/>
</dbReference>
<dbReference type="AlphaFoldDB" id="A0A840KDW2"/>
<gene>
    <name evidence="1" type="ORF">HNP38_002660</name>
</gene>
<proteinExistence type="predicted"/>
<dbReference type="RefSeq" id="WP_184190191.1">
    <property type="nucleotide sequence ID" value="NZ_JACHLE010000003.1"/>
</dbReference>
<dbReference type="InterPro" id="IPR054274">
    <property type="entry name" value="DUF7005"/>
</dbReference>
<evidence type="ECO:0000313" key="2">
    <source>
        <dbReference type="Proteomes" id="UP000592180"/>
    </source>
</evidence>
<accession>A0A840KDW2</accession>
<dbReference type="Proteomes" id="UP000592180">
    <property type="component" value="Unassembled WGS sequence"/>
</dbReference>
<reference evidence="1 2" key="1">
    <citation type="submission" date="2020-08" db="EMBL/GenBank/DDBJ databases">
        <title>Functional genomics of gut bacteria from endangered species of beetles.</title>
        <authorList>
            <person name="Carlos-Shanley C."/>
        </authorList>
    </citation>
    <scope>NUCLEOTIDE SEQUENCE [LARGE SCALE GENOMIC DNA]</scope>
    <source>
        <strain evidence="1 2">S00151</strain>
    </source>
</reference>
<keyword evidence="2" id="KW-1185">Reference proteome</keyword>
<organism evidence="1 2">
    <name type="scientific">Chryseobacterium defluvii</name>
    <dbReference type="NCBI Taxonomy" id="160396"/>
    <lineage>
        <taxon>Bacteria</taxon>
        <taxon>Pseudomonadati</taxon>
        <taxon>Bacteroidota</taxon>
        <taxon>Flavobacteriia</taxon>
        <taxon>Flavobacteriales</taxon>
        <taxon>Weeksellaceae</taxon>
        <taxon>Chryseobacterium group</taxon>
        <taxon>Chryseobacterium</taxon>
    </lineage>
</organism>
<sequence>MIPDISYVRPEKKEQDFSEKLNEYFQNKFCSQEKKQETSFPEESYISSWEKYCERAMEEGALSILRSCYPQFHFPIEEGVDKTQVYAEAVLKGKTDHLNISDPLNLNDPDGLKIKIHESIAGKIPVLVIPDAEDFIKIIQCILYKNNPFPVPLSMGALLANGVNNWDRIRSLKREWTIHNPLGNWNQEFSKNILPVHGLYKDKLVILSTKPYSNVPARSLGLADEVWESYSFSIRLEHECAHLYTLKRYGQASNNLHDELIADYIGISKAAGSYRKEWMLAFMGLEEYPRYRKGARLENYIGDVAVSSENFEQLIDIIKNAIDNIAEFDEVLGVMSSDKDQMYRMDALCETDLLEIASRGGAGLLIEKYNEIKDINF</sequence>
<comment type="caution">
    <text evidence="1">The sequence shown here is derived from an EMBL/GenBank/DDBJ whole genome shotgun (WGS) entry which is preliminary data.</text>
</comment>
<protein>
    <submittedName>
        <fullName evidence="1">Uncharacterized protein</fullName>
    </submittedName>
</protein>